<reference evidence="3 4" key="1">
    <citation type="submission" date="2024-09" db="EMBL/GenBank/DDBJ databases">
        <authorList>
            <person name="Sun Q."/>
            <person name="Mori K."/>
        </authorList>
    </citation>
    <scope>NUCLEOTIDE SEQUENCE [LARGE SCALE GENOMIC DNA]</scope>
    <source>
        <strain evidence="3 4">JCM 12520</strain>
    </source>
</reference>
<evidence type="ECO:0000259" key="2">
    <source>
        <dbReference type="Pfam" id="PF20251"/>
    </source>
</evidence>
<accession>A0ABV5W7J1</accession>
<comment type="caution">
    <text evidence="3">The sequence shown here is derived from an EMBL/GenBank/DDBJ whole genome shotgun (WGS) entry which is preliminary data.</text>
</comment>
<keyword evidence="4" id="KW-1185">Reference proteome</keyword>
<evidence type="ECO:0000313" key="3">
    <source>
        <dbReference type="EMBL" id="MFB9756141.1"/>
    </source>
</evidence>
<dbReference type="PROSITE" id="PS51257">
    <property type="entry name" value="PROKAR_LIPOPROTEIN"/>
    <property type="match status" value="1"/>
</dbReference>
<name>A0ABV5W7J1_9BACL</name>
<dbReference type="EMBL" id="JBHMAG010000021">
    <property type="protein sequence ID" value="MFB9756141.1"/>
    <property type="molecule type" value="Genomic_DNA"/>
</dbReference>
<organism evidence="3 4">
    <name type="scientific">Paenibacillus hodogayensis</name>
    <dbReference type="NCBI Taxonomy" id="279208"/>
    <lineage>
        <taxon>Bacteria</taxon>
        <taxon>Bacillati</taxon>
        <taxon>Bacillota</taxon>
        <taxon>Bacilli</taxon>
        <taxon>Bacillales</taxon>
        <taxon>Paenibacillaceae</taxon>
        <taxon>Paenibacillus</taxon>
    </lineage>
</organism>
<feature type="compositionally biased region" description="Basic and acidic residues" evidence="1">
    <location>
        <begin position="51"/>
        <end position="64"/>
    </location>
</feature>
<dbReference type="Pfam" id="PF20251">
    <property type="entry name" value="Big_14"/>
    <property type="match status" value="1"/>
</dbReference>
<dbReference type="InterPro" id="IPR046878">
    <property type="entry name" value="Big_14"/>
</dbReference>
<feature type="region of interest" description="Disordered" evidence="1">
    <location>
        <begin position="26"/>
        <end position="64"/>
    </location>
</feature>
<proteinExistence type="predicted"/>
<feature type="domain" description="Bacterial Ig-like" evidence="2">
    <location>
        <begin position="186"/>
        <end position="283"/>
    </location>
</feature>
<protein>
    <submittedName>
        <fullName evidence="3">Immunoglobulin-like domain-containing protein</fullName>
    </submittedName>
</protein>
<dbReference type="Proteomes" id="UP001589619">
    <property type="component" value="Unassembled WGS sequence"/>
</dbReference>
<evidence type="ECO:0000313" key="4">
    <source>
        <dbReference type="Proteomes" id="UP001589619"/>
    </source>
</evidence>
<gene>
    <name evidence="3" type="ORF">ACFFNY_31580</name>
</gene>
<evidence type="ECO:0000256" key="1">
    <source>
        <dbReference type="SAM" id="MobiDB-lite"/>
    </source>
</evidence>
<dbReference type="RefSeq" id="WP_344910603.1">
    <property type="nucleotide sequence ID" value="NZ_BAAAYO010000009.1"/>
</dbReference>
<sequence>MFHARIKAIGNSVLLLSLVLAGCQDKPSAKTPEWENTADLHAPLSMGSGPDETKQENAHQEQQYHEFQQPTDAWGVNRGISRTVSGGIRSPGEEVRILLRIEEPEKGKEIASRTIRYKLTERDPEGGLIRLVEEETSHIDPTVAFSSFTPKLPEQEGTYYFLTAEIMNGPVVEDTVLSPIQVPVQKLEASLKLDRAVYPADGKPVLTVSNEGPSSLFFGLDYLIERKTDGDWKPVPAGKNAAVASIGYNLKPGSHWEQTIAFKGLSAGDYRFGKTVEGVGTPIRKTLYVEFSVQ</sequence>